<gene>
    <name evidence="4" type="ORF">BJ508DRAFT_418737</name>
</gene>
<keyword evidence="5" id="KW-1185">Reference proteome</keyword>
<keyword evidence="1" id="KW-0833">Ubl conjugation pathway</keyword>
<dbReference type="GO" id="GO:0045116">
    <property type="term" value="P:protein neddylation"/>
    <property type="evidence" value="ECO:0007669"/>
    <property type="project" value="TreeGrafter"/>
</dbReference>
<comment type="function">
    <text evidence="2">Neddylation of cullins play an essential role in the regulation of SCF-type complexes activity.</text>
</comment>
<protein>
    <recommendedName>
        <fullName evidence="2">Defective in cullin neddylation protein</fullName>
    </recommendedName>
</protein>
<dbReference type="Gene3D" id="1.10.238.10">
    <property type="entry name" value="EF-hand"/>
    <property type="match status" value="1"/>
</dbReference>
<dbReference type="InterPro" id="IPR009060">
    <property type="entry name" value="UBA-like_sf"/>
</dbReference>
<dbReference type="AlphaFoldDB" id="A0A3N4HLP2"/>
<name>A0A3N4HLP2_ASCIM</name>
<sequence length="274" mass="30481">MAYTSAQKSAISQLVQFTGCDERSAVKYLKATNWKVDVAADAYFTGGGVPAAAPASSASSGGSVSGNLNKLFDKYQDPDNKTLMDINGVMTYFMTDLSLNLDEDPIVFAVSELVQAKSMNGFNRAGFVAGWSAVGADTIPKQQSHIAALRRKFESDPAYFKRVYLYTYTFFTPDSKSLPLPEAVSTWQCIFPANSHFRKNYLAHWVEFLQTEYKKSISRDTWTQLLEFAGWLEGEGEGGVAGYDEFGAWPSIIDSFVEYLKPKQNRGEDDTWMD</sequence>
<dbReference type="Pfam" id="PF03556">
    <property type="entry name" value="Cullin_binding"/>
    <property type="match status" value="1"/>
</dbReference>
<dbReference type="STRING" id="1160509.A0A3N4HLP2"/>
<dbReference type="Pfam" id="PF14555">
    <property type="entry name" value="UBA_4"/>
    <property type="match status" value="1"/>
</dbReference>
<dbReference type="PROSITE" id="PS51229">
    <property type="entry name" value="DCUN1"/>
    <property type="match status" value="1"/>
</dbReference>
<evidence type="ECO:0000256" key="1">
    <source>
        <dbReference type="ARBA" id="ARBA00022786"/>
    </source>
</evidence>
<dbReference type="PANTHER" id="PTHR12281">
    <property type="entry name" value="RP42 RELATED"/>
    <property type="match status" value="1"/>
</dbReference>
<evidence type="ECO:0000259" key="3">
    <source>
        <dbReference type="PROSITE" id="PS51229"/>
    </source>
</evidence>
<reference evidence="4 5" key="1">
    <citation type="journal article" date="2018" name="Nat. Ecol. Evol.">
        <title>Pezizomycetes genomes reveal the molecular basis of ectomycorrhizal truffle lifestyle.</title>
        <authorList>
            <person name="Murat C."/>
            <person name="Payen T."/>
            <person name="Noel B."/>
            <person name="Kuo A."/>
            <person name="Morin E."/>
            <person name="Chen J."/>
            <person name="Kohler A."/>
            <person name="Krizsan K."/>
            <person name="Balestrini R."/>
            <person name="Da Silva C."/>
            <person name="Montanini B."/>
            <person name="Hainaut M."/>
            <person name="Levati E."/>
            <person name="Barry K.W."/>
            <person name="Belfiori B."/>
            <person name="Cichocki N."/>
            <person name="Clum A."/>
            <person name="Dockter R.B."/>
            <person name="Fauchery L."/>
            <person name="Guy J."/>
            <person name="Iotti M."/>
            <person name="Le Tacon F."/>
            <person name="Lindquist E.A."/>
            <person name="Lipzen A."/>
            <person name="Malagnac F."/>
            <person name="Mello A."/>
            <person name="Molinier V."/>
            <person name="Miyauchi S."/>
            <person name="Poulain J."/>
            <person name="Riccioni C."/>
            <person name="Rubini A."/>
            <person name="Sitrit Y."/>
            <person name="Splivallo R."/>
            <person name="Traeger S."/>
            <person name="Wang M."/>
            <person name="Zifcakova L."/>
            <person name="Wipf D."/>
            <person name="Zambonelli A."/>
            <person name="Paolocci F."/>
            <person name="Nowrousian M."/>
            <person name="Ottonello S."/>
            <person name="Baldrian P."/>
            <person name="Spatafora J.W."/>
            <person name="Henrissat B."/>
            <person name="Nagy L.G."/>
            <person name="Aury J.M."/>
            <person name="Wincker P."/>
            <person name="Grigoriev I.V."/>
            <person name="Bonfante P."/>
            <person name="Martin F.M."/>
        </authorList>
    </citation>
    <scope>NUCLEOTIDE SEQUENCE [LARGE SCALE GENOMIC DNA]</scope>
    <source>
        <strain evidence="4 5">RN42</strain>
    </source>
</reference>
<evidence type="ECO:0000256" key="2">
    <source>
        <dbReference type="RuleBase" id="RU410713"/>
    </source>
</evidence>
<feature type="domain" description="DCUN1" evidence="3">
    <location>
        <begin position="63"/>
        <end position="261"/>
    </location>
</feature>
<proteinExistence type="predicted"/>
<dbReference type="OrthoDB" id="27198at2759"/>
<dbReference type="InterPro" id="IPR042460">
    <property type="entry name" value="DCN1-like_PONY"/>
</dbReference>
<dbReference type="PANTHER" id="PTHR12281:SF31">
    <property type="entry name" value="DCN1-LIKE PROTEIN 3"/>
    <property type="match status" value="1"/>
</dbReference>
<evidence type="ECO:0000313" key="5">
    <source>
        <dbReference type="Proteomes" id="UP000275078"/>
    </source>
</evidence>
<dbReference type="SUPFAM" id="SSF46934">
    <property type="entry name" value="UBA-like"/>
    <property type="match status" value="1"/>
</dbReference>
<dbReference type="InterPro" id="IPR005176">
    <property type="entry name" value="PONY_dom"/>
</dbReference>
<dbReference type="GO" id="GO:0031624">
    <property type="term" value="F:ubiquitin conjugating enzyme binding"/>
    <property type="evidence" value="ECO:0007669"/>
    <property type="project" value="TreeGrafter"/>
</dbReference>
<dbReference type="GO" id="GO:0000151">
    <property type="term" value="C:ubiquitin ligase complex"/>
    <property type="evidence" value="ECO:0007669"/>
    <property type="project" value="TreeGrafter"/>
</dbReference>
<dbReference type="InterPro" id="IPR014764">
    <property type="entry name" value="DCN-prot"/>
</dbReference>
<dbReference type="Gene3D" id="1.10.8.10">
    <property type="entry name" value="DNA helicase RuvA subunit, C-terminal domain"/>
    <property type="match status" value="1"/>
</dbReference>
<evidence type="ECO:0000313" key="4">
    <source>
        <dbReference type="EMBL" id="RPA74157.1"/>
    </source>
</evidence>
<accession>A0A3N4HLP2</accession>
<dbReference type="Gene3D" id="1.10.238.200">
    <property type="entry name" value="Cullin, PONY binding domain"/>
    <property type="match status" value="1"/>
</dbReference>
<dbReference type="GO" id="GO:0097602">
    <property type="term" value="F:cullin family protein binding"/>
    <property type="evidence" value="ECO:0007669"/>
    <property type="project" value="TreeGrafter"/>
</dbReference>
<dbReference type="EMBL" id="ML119798">
    <property type="protein sequence ID" value="RPA74157.1"/>
    <property type="molecule type" value="Genomic_DNA"/>
</dbReference>
<organism evidence="4 5">
    <name type="scientific">Ascobolus immersus RN42</name>
    <dbReference type="NCBI Taxonomy" id="1160509"/>
    <lineage>
        <taxon>Eukaryota</taxon>
        <taxon>Fungi</taxon>
        <taxon>Dikarya</taxon>
        <taxon>Ascomycota</taxon>
        <taxon>Pezizomycotina</taxon>
        <taxon>Pezizomycetes</taxon>
        <taxon>Pezizales</taxon>
        <taxon>Ascobolaceae</taxon>
        <taxon>Ascobolus</taxon>
    </lineage>
</organism>
<dbReference type="Proteomes" id="UP000275078">
    <property type="component" value="Unassembled WGS sequence"/>
</dbReference>
<dbReference type="GO" id="GO:0032182">
    <property type="term" value="F:ubiquitin-like protein binding"/>
    <property type="evidence" value="ECO:0007669"/>
    <property type="project" value="TreeGrafter"/>
</dbReference>